<evidence type="ECO:0000313" key="7">
    <source>
        <dbReference type="EMBL" id="NIH68602.1"/>
    </source>
</evidence>
<dbReference type="InterPro" id="IPR011991">
    <property type="entry name" value="ArsR-like_HTH"/>
</dbReference>
<dbReference type="InterPro" id="IPR036388">
    <property type="entry name" value="WH-like_DNA-bd_sf"/>
</dbReference>
<dbReference type="Proteomes" id="UP000552836">
    <property type="component" value="Unassembled WGS sequence"/>
</dbReference>
<dbReference type="AlphaFoldDB" id="A0A846LQR0"/>
<proteinExistence type="predicted"/>
<feature type="domain" description="HTH marR-type" evidence="5">
    <location>
        <begin position="28"/>
        <end position="70"/>
    </location>
</feature>
<dbReference type="Proteomes" id="UP000648663">
    <property type="component" value="Unassembled WGS sequence"/>
</dbReference>
<keyword evidence="9" id="KW-1185">Reference proteome</keyword>
<dbReference type="EMBL" id="JAAMPA010000001">
    <property type="protein sequence ID" value="NIH68602.1"/>
    <property type="molecule type" value="Genomic_DNA"/>
</dbReference>
<dbReference type="InterPro" id="IPR036390">
    <property type="entry name" value="WH_DNA-bd_sf"/>
</dbReference>
<reference evidence="9" key="2">
    <citation type="journal article" date="2019" name="Int. J. Syst. Evol. Microbiol.">
        <title>The Global Catalogue of Microorganisms (GCM) 10K type strain sequencing project: providing services to taxonomists for standard genome sequencing and annotation.</title>
        <authorList>
            <consortium name="The Broad Institute Genomics Platform"/>
            <consortium name="The Broad Institute Genome Sequencing Center for Infectious Disease"/>
            <person name="Wu L."/>
            <person name="Ma J."/>
        </authorList>
    </citation>
    <scope>NUCLEOTIDE SEQUENCE [LARGE SCALE GENOMIC DNA]</scope>
    <source>
        <strain evidence="9">CGMCC 4.5581</strain>
    </source>
</reference>
<evidence type="ECO:0000256" key="1">
    <source>
        <dbReference type="ARBA" id="ARBA00023015"/>
    </source>
</evidence>
<protein>
    <submittedName>
        <fullName evidence="7">DNA-binding MarR family transcriptional regulator</fullName>
    </submittedName>
</protein>
<evidence type="ECO:0000256" key="3">
    <source>
        <dbReference type="ARBA" id="ARBA00023163"/>
    </source>
</evidence>
<accession>A0A846LQR0</accession>
<organism evidence="7 8">
    <name type="scientific">Modestobacter marinus</name>
    <dbReference type="NCBI Taxonomy" id="477641"/>
    <lineage>
        <taxon>Bacteria</taxon>
        <taxon>Bacillati</taxon>
        <taxon>Actinomycetota</taxon>
        <taxon>Actinomycetes</taxon>
        <taxon>Geodermatophilales</taxon>
        <taxon>Geodermatophilaceae</taxon>
        <taxon>Modestobacter</taxon>
    </lineage>
</organism>
<evidence type="ECO:0000259" key="5">
    <source>
        <dbReference type="Pfam" id="PF12802"/>
    </source>
</evidence>
<keyword evidence="3" id="KW-0804">Transcription</keyword>
<feature type="region of interest" description="Disordered" evidence="4">
    <location>
        <begin position="64"/>
        <end position="86"/>
    </location>
</feature>
<sequence>MVQGRLGSQVDPGLDSGRCALMLRWDASGPARATDLVARLGMDMSTVSRQVASLVALGLVERVPHPGDGRVRPSSISAEGSADRSG</sequence>
<evidence type="ECO:0000313" key="8">
    <source>
        <dbReference type="Proteomes" id="UP000552836"/>
    </source>
</evidence>
<comment type="caution">
    <text evidence="7">The sequence shown here is derived from an EMBL/GenBank/DDBJ whole genome shotgun (WGS) entry which is preliminary data.</text>
</comment>
<dbReference type="RefSeq" id="WP_166755792.1">
    <property type="nucleotide sequence ID" value="NZ_BAABJU010000023.1"/>
</dbReference>
<reference evidence="7 8" key="3">
    <citation type="submission" date="2020-02" db="EMBL/GenBank/DDBJ databases">
        <title>Sequencing the genomes of 1000 actinobacteria strains.</title>
        <authorList>
            <person name="Klenk H.-P."/>
        </authorList>
    </citation>
    <scope>NUCLEOTIDE SEQUENCE [LARGE SCALE GENOMIC DNA]</scope>
    <source>
        <strain evidence="7 8">DSM 45201</strain>
    </source>
</reference>
<evidence type="ECO:0000313" key="9">
    <source>
        <dbReference type="Proteomes" id="UP000648663"/>
    </source>
</evidence>
<dbReference type="Gene3D" id="1.10.10.10">
    <property type="entry name" value="Winged helix-like DNA-binding domain superfamily/Winged helix DNA-binding domain"/>
    <property type="match status" value="1"/>
</dbReference>
<dbReference type="Pfam" id="PF12802">
    <property type="entry name" value="MarR_2"/>
    <property type="match status" value="1"/>
</dbReference>
<dbReference type="InterPro" id="IPR000835">
    <property type="entry name" value="HTH_MarR-typ"/>
</dbReference>
<dbReference type="GO" id="GO:0003677">
    <property type="term" value="F:DNA binding"/>
    <property type="evidence" value="ECO:0007669"/>
    <property type="project" value="UniProtKB-KW"/>
</dbReference>
<evidence type="ECO:0000313" key="6">
    <source>
        <dbReference type="EMBL" id="GGL58518.1"/>
    </source>
</evidence>
<dbReference type="SUPFAM" id="SSF46785">
    <property type="entry name" value="Winged helix' DNA-binding domain"/>
    <property type="match status" value="1"/>
</dbReference>
<reference evidence="6" key="4">
    <citation type="submission" date="2024-05" db="EMBL/GenBank/DDBJ databases">
        <authorList>
            <person name="Sun Q."/>
            <person name="Zhou Y."/>
        </authorList>
    </citation>
    <scope>NUCLEOTIDE SEQUENCE</scope>
    <source>
        <strain evidence="6">CGMCC 4.5581</strain>
    </source>
</reference>
<evidence type="ECO:0000256" key="4">
    <source>
        <dbReference type="SAM" id="MobiDB-lite"/>
    </source>
</evidence>
<keyword evidence="1" id="KW-0805">Transcription regulation</keyword>
<gene>
    <name evidence="7" type="ORF">FB380_003048</name>
    <name evidence="6" type="ORF">GCM10011589_13240</name>
</gene>
<dbReference type="GO" id="GO:0003700">
    <property type="term" value="F:DNA-binding transcription factor activity"/>
    <property type="evidence" value="ECO:0007669"/>
    <property type="project" value="InterPro"/>
</dbReference>
<name>A0A846LQR0_9ACTN</name>
<dbReference type="PROSITE" id="PS01117">
    <property type="entry name" value="HTH_MARR_1"/>
    <property type="match status" value="1"/>
</dbReference>
<dbReference type="EMBL" id="BMMI01000002">
    <property type="protein sequence ID" value="GGL58518.1"/>
    <property type="molecule type" value="Genomic_DNA"/>
</dbReference>
<keyword evidence="2 7" id="KW-0238">DNA-binding</keyword>
<dbReference type="InterPro" id="IPR023187">
    <property type="entry name" value="Tscrpt_reg_MarR-type_CS"/>
</dbReference>
<dbReference type="CDD" id="cd00090">
    <property type="entry name" value="HTH_ARSR"/>
    <property type="match status" value="1"/>
</dbReference>
<reference evidence="6" key="1">
    <citation type="journal article" date="2014" name="Int. J. Syst. Evol. Microbiol.">
        <title>Complete genome of a new Firmicutes species belonging to the dominant human colonic microbiota ('Ruminococcus bicirculans') reveals two chromosomes and a selective capacity to utilize plant glucans.</title>
        <authorList>
            <consortium name="NISC Comparative Sequencing Program"/>
            <person name="Wegmann U."/>
            <person name="Louis P."/>
            <person name="Goesmann A."/>
            <person name="Henrissat B."/>
            <person name="Duncan S.H."/>
            <person name="Flint H.J."/>
        </authorList>
    </citation>
    <scope>NUCLEOTIDE SEQUENCE</scope>
    <source>
        <strain evidence="6">CGMCC 4.5581</strain>
    </source>
</reference>
<evidence type="ECO:0000256" key="2">
    <source>
        <dbReference type="ARBA" id="ARBA00023125"/>
    </source>
</evidence>